<comment type="similarity">
    <text evidence="10">Belongs to the ELO family.</text>
</comment>
<evidence type="ECO:0000256" key="8">
    <source>
        <dbReference type="ARBA" id="ARBA00023136"/>
    </source>
</evidence>
<comment type="catalytic activity">
    <reaction evidence="10">
        <text>a very-long-chain acyl-CoA + malonyl-CoA + H(+) = a very-long-chain 3-oxoacyl-CoA + CO2 + CoA</text>
        <dbReference type="Rhea" id="RHEA:32727"/>
        <dbReference type="ChEBI" id="CHEBI:15378"/>
        <dbReference type="ChEBI" id="CHEBI:16526"/>
        <dbReference type="ChEBI" id="CHEBI:57287"/>
        <dbReference type="ChEBI" id="CHEBI:57384"/>
        <dbReference type="ChEBI" id="CHEBI:90725"/>
        <dbReference type="ChEBI" id="CHEBI:90736"/>
        <dbReference type="EC" id="2.3.1.199"/>
    </reaction>
</comment>
<comment type="subcellular location">
    <subcellularLocation>
        <location evidence="1">Membrane</location>
        <topology evidence="1">Multi-pass membrane protein</topology>
    </subcellularLocation>
</comment>
<keyword evidence="8 10" id="KW-0472">Membrane</keyword>
<keyword evidence="3 10" id="KW-0808">Transferase</keyword>
<dbReference type="Pfam" id="PF01151">
    <property type="entry name" value="ELO"/>
    <property type="match status" value="1"/>
</dbReference>
<dbReference type="GO" id="GO:0009922">
    <property type="term" value="F:fatty acid elongase activity"/>
    <property type="evidence" value="ECO:0007669"/>
    <property type="project" value="UniProtKB-EC"/>
</dbReference>
<evidence type="ECO:0000256" key="1">
    <source>
        <dbReference type="ARBA" id="ARBA00004141"/>
    </source>
</evidence>
<dbReference type="EC" id="2.3.1.199" evidence="10"/>
<evidence type="ECO:0000256" key="2">
    <source>
        <dbReference type="ARBA" id="ARBA00022516"/>
    </source>
</evidence>
<feature type="transmembrane region" description="Helical" evidence="10">
    <location>
        <begin position="64"/>
        <end position="81"/>
    </location>
</feature>
<accession>A0A819NG91</accession>
<comment type="caution">
    <text evidence="11">The sequence shown here is derived from an EMBL/GenBank/DDBJ whole genome shotgun (WGS) entry which is preliminary data.</text>
</comment>
<keyword evidence="4 10" id="KW-0812">Transmembrane</keyword>
<evidence type="ECO:0000256" key="4">
    <source>
        <dbReference type="ARBA" id="ARBA00022692"/>
    </source>
</evidence>
<evidence type="ECO:0000313" key="12">
    <source>
        <dbReference type="Proteomes" id="UP000663874"/>
    </source>
</evidence>
<feature type="transmembrane region" description="Helical" evidence="10">
    <location>
        <begin position="33"/>
        <end position="52"/>
    </location>
</feature>
<evidence type="ECO:0000256" key="3">
    <source>
        <dbReference type="ARBA" id="ARBA00022679"/>
    </source>
</evidence>
<keyword evidence="9 10" id="KW-0275">Fatty acid biosynthesis</keyword>
<gene>
    <name evidence="11" type="ORF">FNK824_LOCUS25505</name>
</gene>
<evidence type="ECO:0000313" key="11">
    <source>
        <dbReference type="EMBL" id="CAF3993007.1"/>
    </source>
</evidence>
<keyword evidence="7 10" id="KW-0443">Lipid metabolism</keyword>
<dbReference type="GO" id="GO:0005789">
    <property type="term" value="C:endoplasmic reticulum membrane"/>
    <property type="evidence" value="ECO:0007669"/>
    <property type="project" value="TreeGrafter"/>
</dbReference>
<keyword evidence="2 10" id="KW-0444">Lipid biosynthesis</keyword>
<protein>
    <recommendedName>
        <fullName evidence="10">Elongation of very long chain fatty acids protein</fullName>
        <ecNumber evidence="10">2.3.1.199</ecNumber>
    </recommendedName>
    <alternativeName>
        <fullName evidence="10">Very-long-chain 3-oxoacyl-CoA synthase</fullName>
    </alternativeName>
</protein>
<dbReference type="PANTHER" id="PTHR11157:SF69">
    <property type="entry name" value="ELONGATION OF VERY LONG CHAIN FATTY ACIDS PROTEIN 7"/>
    <property type="match status" value="1"/>
</dbReference>
<dbReference type="Proteomes" id="UP000663874">
    <property type="component" value="Unassembled WGS sequence"/>
</dbReference>
<name>A0A819NG91_9BILA</name>
<dbReference type="PANTHER" id="PTHR11157">
    <property type="entry name" value="FATTY ACID ACYL TRANSFERASE-RELATED"/>
    <property type="match status" value="1"/>
</dbReference>
<dbReference type="GO" id="GO:0034626">
    <property type="term" value="P:fatty acid elongation, polyunsaturated fatty acid"/>
    <property type="evidence" value="ECO:0007669"/>
    <property type="project" value="TreeGrafter"/>
</dbReference>
<organism evidence="11 12">
    <name type="scientific">Rotaria sordida</name>
    <dbReference type="NCBI Taxonomy" id="392033"/>
    <lineage>
        <taxon>Eukaryota</taxon>
        <taxon>Metazoa</taxon>
        <taxon>Spiralia</taxon>
        <taxon>Gnathifera</taxon>
        <taxon>Rotifera</taxon>
        <taxon>Eurotatoria</taxon>
        <taxon>Bdelloidea</taxon>
        <taxon>Philodinida</taxon>
        <taxon>Philodinidae</taxon>
        <taxon>Rotaria</taxon>
    </lineage>
</organism>
<dbReference type="GO" id="GO:0030148">
    <property type="term" value="P:sphingolipid biosynthetic process"/>
    <property type="evidence" value="ECO:0007669"/>
    <property type="project" value="TreeGrafter"/>
</dbReference>
<dbReference type="GO" id="GO:0042761">
    <property type="term" value="P:very long-chain fatty acid biosynthetic process"/>
    <property type="evidence" value="ECO:0007669"/>
    <property type="project" value="TreeGrafter"/>
</dbReference>
<evidence type="ECO:0000256" key="6">
    <source>
        <dbReference type="ARBA" id="ARBA00022989"/>
    </source>
</evidence>
<keyword evidence="6 10" id="KW-1133">Transmembrane helix</keyword>
<feature type="non-terminal residue" evidence="11">
    <location>
        <position position="1"/>
    </location>
</feature>
<proteinExistence type="inferred from homology"/>
<dbReference type="InterPro" id="IPR002076">
    <property type="entry name" value="ELO_fam"/>
</dbReference>
<sequence length="82" mass="9666">METIKYYSNLWEETNENYSDPRTSDLFMMDSPIPSTLICLGYLIVVWMGPTFMANRPAYNIRQLLLVYNVFMVALSGYLFYE</sequence>
<dbReference type="GO" id="GO:0034625">
    <property type="term" value="P:fatty acid elongation, monounsaturated fatty acid"/>
    <property type="evidence" value="ECO:0007669"/>
    <property type="project" value="TreeGrafter"/>
</dbReference>
<evidence type="ECO:0000256" key="9">
    <source>
        <dbReference type="ARBA" id="ARBA00023160"/>
    </source>
</evidence>
<dbReference type="AlphaFoldDB" id="A0A819NG91"/>
<evidence type="ECO:0000256" key="10">
    <source>
        <dbReference type="RuleBase" id="RU361115"/>
    </source>
</evidence>
<comment type="caution">
    <text evidence="10">Lacks conserved residue(s) required for the propagation of feature annotation.</text>
</comment>
<keyword evidence="5 10" id="KW-0276">Fatty acid metabolism</keyword>
<evidence type="ECO:0000256" key="5">
    <source>
        <dbReference type="ARBA" id="ARBA00022832"/>
    </source>
</evidence>
<dbReference type="GO" id="GO:0019367">
    <property type="term" value="P:fatty acid elongation, saturated fatty acid"/>
    <property type="evidence" value="ECO:0007669"/>
    <property type="project" value="TreeGrafter"/>
</dbReference>
<dbReference type="EMBL" id="CAJOBE010006012">
    <property type="protein sequence ID" value="CAF3993007.1"/>
    <property type="molecule type" value="Genomic_DNA"/>
</dbReference>
<evidence type="ECO:0000256" key="7">
    <source>
        <dbReference type="ARBA" id="ARBA00023098"/>
    </source>
</evidence>
<reference evidence="11" key="1">
    <citation type="submission" date="2021-02" db="EMBL/GenBank/DDBJ databases">
        <authorList>
            <person name="Nowell W R."/>
        </authorList>
    </citation>
    <scope>NUCLEOTIDE SEQUENCE</scope>
</reference>